<protein>
    <submittedName>
        <fullName evidence="8">Aromatic-L-amino-acid decarboxylase</fullName>
    </submittedName>
</protein>
<evidence type="ECO:0000313" key="9">
    <source>
        <dbReference type="Proteomes" id="UP000199642"/>
    </source>
</evidence>
<accession>A0A1I2SHI3</accession>
<feature type="modified residue" description="N6-(pyridoxal phosphate)lysine" evidence="6">
    <location>
        <position position="294"/>
    </location>
</feature>
<evidence type="ECO:0000256" key="3">
    <source>
        <dbReference type="ARBA" id="ARBA00022793"/>
    </source>
</evidence>
<comment type="cofactor">
    <cofactor evidence="1 6 7">
        <name>pyridoxal 5'-phosphate</name>
        <dbReference type="ChEBI" id="CHEBI:597326"/>
    </cofactor>
</comment>
<evidence type="ECO:0000256" key="6">
    <source>
        <dbReference type="PIRSR" id="PIRSR602129-50"/>
    </source>
</evidence>
<dbReference type="EMBL" id="FOPC01000004">
    <property type="protein sequence ID" value="SFG52258.1"/>
    <property type="molecule type" value="Genomic_DNA"/>
</dbReference>
<evidence type="ECO:0000256" key="7">
    <source>
        <dbReference type="RuleBase" id="RU000382"/>
    </source>
</evidence>
<dbReference type="OrthoDB" id="9803665at2"/>
<dbReference type="InterPro" id="IPR015421">
    <property type="entry name" value="PyrdxlP-dep_Trfase_major"/>
</dbReference>
<dbReference type="Gene3D" id="3.40.640.10">
    <property type="entry name" value="Type I PLP-dependent aspartate aminotransferase-like (Major domain)"/>
    <property type="match status" value="1"/>
</dbReference>
<keyword evidence="9" id="KW-1185">Reference proteome</keyword>
<name>A0A1I2SHI3_9BACT</name>
<evidence type="ECO:0000256" key="2">
    <source>
        <dbReference type="ARBA" id="ARBA00009533"/>
    </source>
</evidence>
<dbReference type="InterPro" id="IPR015424">
    <property type="entry name" value="PyrdxlP-dep_Trfase"/>
</dbReference>
<dbReference type="GO" id="GO:0030170">
    <property type="term" value="F:pyridoxal phosphate binding"/>
    <property type="evidence" value="ECO:0007669"/>
    <property type="project" value="InterPro"/>
</dbReference>
<gene>
    <name evidence="8" type="ORF">SAMN04487988_104286</name>
</gene>
<dbReference type="STRING" id="435880.SAMN04487988_104286"/>
<evidence type="ECO:0000256" key="4">
    <source>
        <dbReference type="ARBA" id="ARBA00022898"/>
    </source>
</evidence>
<keyword evidence="3" id="KW-0210">Decarboxylase</keyword>
<comment type="similarity">
    <text evidence="2 7">Belongs to the group II decarboxylase family.</text>
</comment>
<dbReference type="GO" id="GO:0019752">
    <property type="term" value="P:carboxylic acid metabolic process"/>
    <property type="evidence" value="ECO:0007669"/>
    <property type="project" value="InterPro"/>
</dbReference>
<dbReference type="PRINTS" id="PR00800">
    <property type="entry name" value="YHDCRBOXLASE"/>
</dbReference>
<organism evidence="8 9">
    <name type="scientific">Algoriphagus hitonicola</name>
    <dbReference type="NCBI Taxonomy" id="435880"/>
    <lineage>
        <taxon>Bacteria</taxon>
        <taxon>Pseudomonadati</taxon>
        <taxon>Bacteroidota</taxon>
        <taxon>Cytophagia</taxon>
        <taxon>Cytophagales</taxon>
        <taxon>Cyclobacteriaceae</taxon>
        <taxon>Algoriphagus</taxon>
    </lineage>
</organism>
<dbReference type="Gene3D" id="3.90.1150.10">
    <property type="entry name" value="Aspartate Aminotransferase, domain 1"/>
    <property type="match status" value="1"/>
</dbReference>
<dbReference type="InterPro" id="IPR010977">
    <property type="entry name" value="Aromatic_deC"/>
</dbReference>
<dbReference type="GO" id="GO:0016831">
    <property type="term" value="F:carboxy-lyase activity"/>
    <property type="evidence" value="ECO:0007669"/>
    <property type="project" value="UniProtKB-KW"/>
</dbReference>
<dbReference type="RefSeq" id="WP_092790466.1">
    <property type="nucleotide sequence ID" value="NZ_FOPC01000004.1"/>
</dbReference>
<dbReference type="Proteomes" id="UP000199642">
    <property type="component" value="Unassembled WGS sequence"/>
</dbReference>
<dbReference type="AlphaFoldDB" id="A0A1I2SHI3"/>
<dbReference type="SUPFAM" id="SSF53383">
    <property type="entry name" value="PLP-dependent transferases"/>
    <property type="match status" value="1"/>
</dbReference>
<evidence type="ECO:0000256" key="1">
    <source>
        <dbReference type="ARBA" id="ARBA00001933"/>
    </source>
</evidence>
<dbReference type="PANTHER" id="PTHR11999">
    <property type="entry name" value="GROUP II PYRIDOXAL-5-PHOSPHATE DECARBOXYLASE"/>
    <property type="match status" value="1"/>
</dbReference>
<keyword evidence="4 6" id="KW-0663">Pyridoxal phosphate</keyword>
<dbReference type="InterPro" id="IPR015422">
    <property type="entry name" value="PyrdxlP-dep_Trfase_small"/>
</dbReference>
<dbReference type="InterPro" id="IPR002129">
    <property type="entry name" value="PyrdxlP-dep_de-COase"/>
</dbReference>
<dbReference type="Gene3D" id="1.20.1340.10">
    <property type="entry name" value="dopa decarboxylase, N-terminal domain"/>
    <property type="match status" value="1"/>
</dbReference>
<dbReference type="PANTHER" id="PTHR11999:SF70">
    <property type="entry name" value="MIP05841P"/>
    <property type="match status" value="1"/>
</dbReference>
<keyword evidence="5 7" id="KW-0456">Lyase</keyword>
<sequence length="476" mass="54555">MTKEEFRKQAHLLVDWMADYLEEKENYPVTPAVKPKDIFQQIPPMAPEKAESFERIFDDFKTIILPGMTHWQHPSFFAYFPANNSEPSILAEMLMSTLGAQCMSWLTSPAATELEERVCEWLRDAKGIDATWKGVIHDTASTATLSAILTAREKATQFQINERGFTNEQTFRIYSSSHVHSSIDKAVKIAGIGVQNLVRIPVDEEFEMIPDELEKAILADKKAGFSPLCVVSALGTTSSTAVDPIDEITQIAQKHGLWHHIDAAFAGTALLLPEFQHLIKGHQGADSYVFNPHKWMFTNFDCTVFFVREPQYLVNTFSLTPEYLKTKLDDQVNNYRDWGIQLGRRFRALKLWFVIRTYGLEGIRQKLRHHLDLAQKAKNWIENEPGLEILAPVNFNTICFRMSDDHQSLDRQNQLNESWMNQVNATGKVFFSHTKLNGKFVIRWVIGQSDVEEKHILAAWSLLLEERKKLLAEQIT</sequence>
<evidence type="ECO:0000313" key="8">
    <source>
        <dbReference type="EMBL" id="SFG52258.1"/>
    </source>
</evidence>
<dbReference type="GO" id="GO:0006520">
    <property type="term" value="P:amino acid metabolic process"/>
    <property type="evidence" value="ECO:0007669"/>
    <property type="project" value="InterPro"/>
</dbReference>
<evidence type="ECO:0000256" key="5">
    <source>
        <dbReference type="ARBA" id="ARBA00023239"/>
    </source>
</evidence>
<dbReference type="Pfam" id="PF00282">
    <property type="entry name" value="Pyridoxal_deC"/>
    <property type="match status" value="1"/>
</dbReference>
<proteinExistence type="inferred from homology"/>
<dbReference type="PROSITE" id="PS00392">
    <property type="entry name" value="DDC_GAD_HDC_YDC"/>
    <property type="match status" value="1"/>
</dbReference>
<dbReference type="InterPro" id="IPR021115">
    <property type="entry name" value="Pyridoxal-P_BS"/>
</dbReference>
<dbReference type="GO" id="GO:0005737">
    <property type="term" value="C:cytoplasm"/>
    <property type="evidence" value="ECO:0007669"/>
    <property type="project" value="TreeGrafter"/>
</dbReference>
<reference evidence="9" key="1">
    <citation type="submission" date="2016-10" db="EMBL/GenBank/DDBJ databases">
        <authorList>
            <person name="Varghese N."/>
            <person name="Submissions S."/>
        </authorList>
    </citation>
    <scope>NUCLEOTIDE SEQUENCE [LARGE SCALE GENOMIC DNA]</scope>
    <source>
        <strain evidence="9">DSM 19315</strain>
    </source>
</reference>